<dbReference type="PIRSF" id="PIRSF002888">
    <property type="entry name" value="FliM"/>
    <property type="match status" value="1"/>
</dbReference>
<comment type="similarity">
    <text evidence="3">Belongs to the FliM family.</text>
</comment>
<evidence type="ECO:0000256" key="9">
    <source>
        <dbReference type="ARBA" id="ARBA00023143"/>
    </source>
</evidence>
<dbReference type="NCBIfam" id="TIGR01397">
    <property type="entry name" value="fliM_switch"/>
    <property type="match status" value="1"/>
</dbReference>
<keyword evidence="9" id="KW-0975">Bacterial flagellum</keyword>
<dbReference type="Gene3D" id="2.30.330.10">
    <property type="entry name" value="SpoA-like"/>
    <property type="match status" value="1"/>
</dbReference>
<evidence type="ECO:0000256" key="11">
    <source>
        <dbReference type="NCBIfam" id="TIGR01397"/>
    </source>
</evidence>
<dbReference type="SUPFAM" id="SSF101801">
    <property type="entry name" value="Surface presentation of antigens (SPOA)"/>
    <property type="match status" value="1"/>
</dbReference>
<dbReference type="OrthoDB" id="9806941at2"/>
<evidence type="ECO:0000313" key="14">
    <source>
        <dbReference type="Proteomes" id="UP000001508"/>
    </source>
</evidence>
<keyword evidence="13" id="KW-0966">Cell projection</keyword>
<evidence type="ECO:0000256" key="3">
    <source>
        <dbReference type="ARBA" id="ARBA00011049"/>
    </source>
</evidence>
<gene>
    <name evidence="13" type="ordered locus">DaAHT2_1715</name>
</gene>
<dbReference type="PANTHER" id="PTHR30034">
    <property type="entry name" value="FLAGELLAR MOTOR SWITCH PROTEIN FLIM"/>
    <property type="match status" value="1"/>
</dbReference>
<keyword evidence="7" id="KW-0283">Flagellar rotation</keyword>
<comment type="function">
    <text evidence="10">FliM is one of three proteins (FliG, FliN, FliM) that forms the rotor-mounted switch complex (C ring), located at the base of the basal body. This complex interacts with the CheY and CheZ chemotaxis proteins, in addition to contacting components of the motor that determine the direction of flagellar rotation.</text>
</comment>
<sequence length="330" mass="37514">MAEQILSQDEVDALLKGISGGEIEEPEEAAETDGLGYTPYDFTRQQRIVQTRMPAMDAISDAFMRSMRNSLASALRRILDVTAVPMELERFGAFVRTLPVPSSLQIFKMAPFRGHALIVLEPRLVFNLVESFLGGSGSRNVRIEGRDFTAIEQRLIRRVVNLLLTDMEKAWYSLQPLKVQYVRSEINPQFAKICQPEDVVIINRYEVDMDRAVGSITTCIPMSNLESVRNRLMTTFQREQSEEDIAIQRTITENIKNAEVEFKVELGRTTVPAREIINLQVGDTLTLDRRTDEQLPVFVASKRKYMATPGVHRKNNAVLIKKKVLDPNRD</sequence>
<dbReference type="AlphaFoldDB" id="D6Z4D2"/>
<dbReference type="RefSeq" id="WP_013163933.1">
    <property type="nucleotide sequence ID" value="NC_014216.1"/>
</dbReference>
<evidence type="ECO:0000313" key="13">
    <source>
        <dbReference type="EMBL" id="ADH86407.1"/>
    </source>
</evidence>
<evidence type="ECO:0000256" key="2">
    <source>
        <dbReference type="ARBA" id="ARBA00004202"/>
    </source>
</evidence>
<dbReference type="InterPro" id="IPR001689">
    <property type="entry name" value="Flag_FliM"/>
</dbReference>
<dbReference type="PANTHER" id="PTHR30034:SF6">
    <property type="entry name" value="YOP PROTEINS TRANSLOCATION PROTEIN Q"/>
    <property type="match status" value="1"/>
</dbReference>
<name>D6Z4D2_DESAT</name>
<accession>D6Z4D2</accession>
<protein>
    <recommendedName>
        <fullName evidence="4 11">Flagellar motor switch protein FliM</fullName>
    </recommendedName>
</protein>
<evidence type="ECO:0000256" key="5">
    <source>
        <dbReference type="ARBA" id="ARBA00022475"/>
    </source>
</evidence>
<keyword evidence="13" id="KW-0282">Flagellum</keyword>
<evidence type="ECO:0000256" key="7">
    <source>
        <dbReference type="ARBA" id="ARBA00022779"/>
    </source>
</evidence>
<dbReference type="InterPro" id="IPR036429">
    <property type="entry name" value="SpoA-like_sf"/>
</dbReference>
<evidence type="ECO:0000256" key="1">
    <source>
        <dbReference type="ARBA" id="ARBA00004117"/>
    </source>
</evidence>
<dbReference type="eggNOG" id="COG1868">
    <property type="taxonomic scope" value="Bacteria"/>
</dbReference>
<dbReference type="HOGENOM" id="CLU_052646_1_2_7"/>
<dbReference type="GO" id="GO:0009425">
    <property type="term" value="C:bacterial-type flagellum basal body"/>
    <property type="evidence" value="ECO:0007669"/>
    <property type="project" value="UniProtKB-SubCell"/>
</dbReference>
<dbReference type="Proteomes" id="UP000001508">
    <property type="component" value="Chromosome"/>
</dbReference>
<dbReference type="CDD" id="cd17908">
    <property type="entry name" value="FliM"/>
    <property type="match status" value="1"/>
</dbReference>
<keyword evidence="5" id="KW-1003">Cell membrane</keyword>
<dbReference type="KEGG" id="dak:DaAHT2_1715"/>
<dbReference type="InterPro" id="IPR028976">
    <property type="entry name" value="CheC-like_sf"/>
</dbReference>
<dbReference type="SUPFAM" id="SSF103039">
    <property type="entry name" value="CheC-like"/>
    <property type="match status" value="1"/>
</dbReference>
<dbReference type="GO" id="GO:0003774">
    <property type="term" value="F:cytoskeletal motor activity"/>
    <property type="evidence" value="ECO:0007669"/>
    <property type="project" value="InterPro"/>
</dbReference>
<evidence type="ECO:0000256" key="10">
    <source>
        <dbReference type="ARBA" id="ARBA00025044"/>
    </source>
</evidence>
<evidence type="ECO:0000256" key="8">
    <source>
        <dbReference type="ARBA" id="ARBA00023136"/>
    </source>
</evidence>
<dbReference type="Gene3D" id="3.40.1550.10">
    <property type="entry name" value="CheC-like"/>
    <property type="match status" value="1"/>
</dbReference>
<dbReference type="STRING" id="589865.DaAHT2_1715"/>
<keyword evidence="14" id="KW-1185">Reference proteome</keyword>
<dbReference type="InParanoid" id="D6Z4D2"/>
<dbReference type="EMBL" id="CP001940">
    <property type="protein sequence ID" value="ADH86407.1"/>
    <property type="molecule type" value="Genomic_DNA"/>
</dbReference>
<organism evidence="13 14">
    <name type="scientific">Desulfurivibrio alkaliphilus (strain DSM 19089 / UNIQEM U267 / AHT2)</name>
    <dbReference type="NCBI Taxonomy" id="589865"/>
    <lineage>
        <taxon>Bacteria</taxon>
        <taxon>Pseudomonadati</taxon>
        <taxon>Thermodesulfobacteriota</taxon>
        <taxon>Desulfobulbia</taxon>
        <taxon>Desulfobulbales</taxon>
        <taxon>Desulfobulbaceae</taxon>
        <taxon>Desulfurivibrio</taxon>
    </lineage>
</organism>
<feature type="domain" description="Flagellar motor switch protein FliN-like C-terminal" evidence="12">
    <location>
        <begin position="254"/>
        <end position="323"/>
    </location>
</feature>
<dbReference type="GO" id="GO:0071978">
    <property type="term" value="P:bacterial-type flagellum-dependent swarming motility"/>
    <property type="evidence" value="ECO:0007669"/>
    <property type="project" value="TreeGrafter"/>
</dbReference>
<evidence type="ECO:0000259" key="12">
    <source>
        <dbReference type="Pfam" id="PF01052"/>
    </source>
</evidence>
<keyword evidence="6" id="KW-0145">Chemotaxis</keyword>
<dbReference type="PRINTS" id="PR00955">
    <property type="entry name" value="FLGMOTORFLIM"/>
</dbReference>
<dbReference type="FunCoup" id="D6Z4D2">
    <property type="interactions" value="70"/>
</dbReference>
<proteinExistence type="inferred from homology"/>
<keyword evidence="8" id="KW-0472">Membrane</keyword>
<evidence type="ECO:0000256" key="6">
    <source>
        <dbReference type="ARBA" id="ARBA00022500"/>
    </source>
</evidence>
<comment type="subcellular location">
    <subcellularLocation>
        <location evidence="1">Bacterial flagellum basal body</location>
    </subcellularLocation>
    <subcellularLocation>
        <location evidence="2">Cell membrane</location>
        <topology evidence="2">Peripheral membrane protein</topology>
    </subcellularLocation>
</comment>
<dbReference type="Pfam" id="PF01052">
    <property type="entry name" value="FliMN_C"/>
    <property type="match status" value="1"/>
</dbReference>
<dbReference type="GO" id="GO:0050918">
    <property type="term" value="P:positive chemotaxis"/>
    <property type="evidence" value="ECO:0007669"/>
    <property type="project" value="TreeGrafter"/>
</dbReference>
<dbReference type="GO" id="GO:0005886">
    <property type="term" value="C:plasma membrane"/>
    <property type="evidence" value="ECO:0007669"/>
    <property type="project" value="UniProtKB-SubCell"/>
</dbReference>
<reference evidence="14" key="1">
    <citation type="submission" date="2010-02" db="EMBL/GenBank/DDBJ databases">
        <title>Complete sequence of Desulfurivibrio alkaliphilus AHT2.</title>
        <authorList>
            <consortium name="US DOE Joint Genome Institute"/>
            <person name="Pitluck S."/>
            <person name="Chertkov O."/>
            <person name="Detter J.C."/>
            <person name="Han C."/>
            <person name="Tapia R."/>
            <person name="Larimer F."/>
            <person name="Land M."/>
            <person name="Hauser L."/>
            <person name="Kyrpides N."/>
            <person name="Mikhailova N."/>
            <person name="Sorokin D.Y."/>
            <person name="Muyzer G."/>
            <person name="Woyke T."/>
        </authorList>
    </citation>
    <scope>NUCLEOTIDE SEQUENCE [LARGE SCALE GENOMIC DNA]</scope>
    <source>
        <strain evidence="14">DSM 19089 / UNIQEM U267 / AHT2</strain>
    </source>
</reference>
<dbReference type="Pfam" id="PF02154">
    <property type="entry name" value="FliM"/>
    <property type="match status" value="1"/>
</dbReference>
<evidence type="ECO:0000256" key="4">
    <source>
        <dbReference type="ARBA" id="ARBA00021898"/>
    </source>
</evidence>
<dbReference type="InterPro" id="IPR001543">
    <property type="entry name" value="FliN-like_C"/>
</dbReference>
<keyword evidence="13" id="KW-0969">Cilium</keyword>